<accession>A0A1I5W2N6</accession>
<proteinExistence type="predicted"/>
<keyword evidence="1" id="KW-0812">Transmembrane</keyword>
<dbReference type="EMBL" id="FOXX01000001">
    <property type="protein sequence ID" value="SFQ13989.1"/>
    <property type="molecule type" value="Genomic_DNA"/>
</dbReference>
<feature type="transmembrane region" description="Helical" evidence="1">
    <location>
        <begin position="116"/>
        <end position="137"/>
    </location>
</feature>
<keyword evidence="1" id="KW-1133">Transmembrane helix</keyword>
<gene>
    <name evidence="2" type="ORF">SAMN02745910_00367</name>
</gene>
<reference evidence="2 3" key="1">
    <citation type="submission" date="2016-10" db="EMBL/GenBank/DDBJ databases">
        <authorList>
            <person name="Varghese N."/>
            <person name="Submissions S."/>
        </authorList>
    </citation>
    <scope>NUCLEOTIDE SEQUENCE [LARGE SCALE GENOMIC DNA]</scope>
    <source>
        <strain evidence="2 3">DSM 13796</strain>
    </source>
</reference>
<feature type="transmembrane region" description="Helical" evidence="1">
    <location>
        <begin position="6"/>
        <end position="31"/>
    </location>
</feature>
<organism evidence="2 3">
    <name type="scientific">Priestia endophytica DSM 13796</name>
    <dbReference type="NCBI Taxonomy" id="1121089"/>
    <lineage>
        <taxon>Bacteria</taxon>
        <taxon>Bacillati</taxon>
        <taxon>Bacillota</taxon>
        <taxon>Bacilli</taxon>
        <taxon>Bacillales</taxon>
        <taxon>Bacillaceae</taxon>
        <taxon>Priestia</taxon>
    </lineage>
</organism>
<evidence type="ECO:0000313" key="2">
    <source>
        <dbReference type="EMBL" id="SFQ13989.1"/>
    </source>
</evidence>
<name>A0A1I5W2N6_9BACI</name>
<comment type="caution">
    <text evidence="2">The sequence shown here is derived from an EMBL/GenBank/DDBJ whole genome shotgun (WGS) entry which is preliminary data.</text>
</comment>
<evidence type="ECO:0000256" key="1">
    <source>
        <dbReference type="SAM" id="Phobius"/>
    </source>
</evidence>
<keyword evidence="3" id="KW-1185">Reference proteome</keyword>
<evidence type="ECO:0000313" key="3">
    <source>
        <dbReference type="Proteomes" id="UP000182762"/>
    </source>
</evidence>
<dbReference type="Pfam" id="PF13782">
    <property type="entry name" value="SpoVAB"/>
    <property type="match status" value="1"/>
</dbReference>
<keyword evidence="1" id="KW-0472">Membrane</keyword>
<feature type="transmembrane region" description="Helical" evidence="1">
    <location>
        <begin position="77"/>
        <end position="104"/>
    </location>
</feature>
<protein>
    <submittedName>
        <fullName evidence="2">Stage V sporulation protein AB</fullName>
    </submittedName>
</protein>
<dbReference type="InterPro" id="IPR020144">
    <property type="entry name" value="SpoVAB"/>
</dbReference>
<dbReference type="Proteomes" id="UP000182762">
    <property type="component" value="Unassembled WGS sequence"/>
</dbReference>
<sequence length="140" mass="15148">MTSVNVLLTIVIGLGGGLMVGCGFVAFLTVLGILPRLMQLTKTMKYIQGYEWAIISGTIVGVWFSLNLVYFPLFPTLIALVGLAHGIFVGMLAAALTEVLNVFPILAKRIGIDDQLAILLMAIVLGKIVGSLFHWMYFTS</sequence>
<feature type="transmembrane region" description="Helical" evidence="1">
    <location>
        <begin position="52"/>
        <end position="71"/>
    </location>
</feature>